<proteinExistence type="predicted"/>
<evidence type="ECO:0000313" key="1">
    <source>
        <dbReference type="EMBL" id="ERK02389.1"/>
    </source>
</evidence>
<organism evidence="1 2">
    <name type="scientific">Segatella salivae F0493</name>
    <dbReference type="NCBI Taxonomy" id="1395125"/>
    <lineage>
        <taxon>Bacteria</taxon>
        <taxon>Pseudomonadati</taxon>
        <taxon>Bacteroidota</taxon>
        <taxon>Bacteroidia</taxon>
        <taxon>Bacteroidales</taxon>
        <taxon>Prevotellaceae</taxon>
        <taxon>Segatella</taxon>
    </lineage>
</organism>
<accession>U2MT19</accession>
<evidence type="ECO:0000313" key="2">
    <source>
        <dbReference type="Proteomes" id="UP000017023"/>
    </source>
</evidence>
<dbReference type="Proteomes" id="UP000017023">
    <property type="component" value="Unassembled WGS sequence"/>
</dbReference>
<dbReference type="EMBL" id="AWGW01000006">
    <property type="protein sequence ID" value="ERK02389.1"/>
    <property type="molecule type" value="Genomic_DNA"/>
</dbReference>
<gene>
    <name evidence="1" type="ORF">HMPREF9145_0772</name>
</gene>
<reference evidence="1 2" key="1">
    <citation type="submission" date="2013-08" db="EMBL/GenBank/DDBJ databases">
        <authorList>
            <person name="Durkin A.S."/>
            <person name="Haft D.R."/>
            <person name="McCorrison J."/>
            <person name="Torralba M."/>
            <person name="Gillis M."/>
            <person name="Haft D.H."/>
            <person name="Methe B."/>
            <person name="Sutton G."/>
            <person name="Nelson K.E."/>
        </authorList>
    </citation>
    <scope>NUCLEOTIDE SEQUENCE [LARGE SCALE GENOMIC DNA]</scope>
    <source>
        <strain evidence="1 2">F0493</strain>
    </source>
</reference>
<sequence length="48" mass="5526">MALTLAKAEATQQRNANMNRKEVLFIDTYLGFKCTKVIFYLIKTKKNG</sequence>
<comment type="caution">
    <text evidence="1">The sequence shown here is derived from an EMBL/GenBank/DDBJ whole genome shotgun (WGS) entry which is preliminary data.</text>
</comment>
<protein>
    <submittedName>
        <fullName evidence="1">Uncharacterized protein</fullName>
    </submittedName>
</protein>
<name>U2MT19_9BACT</name>
<dbReference type="AlphaFoldDB" id="U2MT19"/>
<dbReference type="PATRIC" id="fig|1395125.3.peg.565"/>